<sequence>MTITIEAARLADLHAVLALLERSGLPKEGLADHLATTLVARSGDEVVGSAALEVYGAAALLRSVAVDSMLRGEGLGYRLTRAALDLARHRGVATVYLLTETAGDFFPRFGFHPTERAAVDPAVQQSVEFRGACPTSAQVLVASLGVA</sequence>
<dbReference type="NCBIfam" id="NF040501">
    <property type="entry name" value="resist_ArsN2"/>
    <property type="match status" value="1"/>
</dbReference>
<keyword evidence="1" id="KW-0808">Transferase</keyword>
<evidence type="ECO:0000259" key="2">
    <source>
        <dbReference type="PROSITE" id="PS51186"/>
    </source>
</evidence>
<dbReference type="InterPro" id="IPR050769">
    <property type="entry name" value="NAT_camello-type"/>
</dbReference>
<reference evidence="3 4" key="1">
    <citation type="submission" date="2015-09" db="EMBL/GenBank/DDBJ databases">
        <title>Draft genome sequence of Kouleothrix aurantiaca JCM 19913.</title>
        <authorList>
            <person name="Hemp J."/>
        </authorList>
    </citation>
    <scope>NUCLEOTIDE SEQUENCE [LARGE SCALE GENOMIC DNA]</scope>
    <source>
        <strain evidence="3 4">COM-B</strain>
    </source>
</reference>
<dbReference type="CDD" id="cd04301">
    <property type="entry name" value="NAT_SF"/>
    <property type="match status" value="1"/>
</dbReference>
<dbReference type="PANTHER" id="PTHR13947:SF37">
    <property type="entry name" value="LD18367P"/>
    <property type="match status" value="1"/>
</dbReference>
<comment type="caution">
    <text evidence="3">The sequence shown here is derived from an EMBL/GenBank/DDBJ whole genome shotgun (WGS) entry which is preliminary data.</text>
</comment>
<accession>A0A0P9DB35</accession>
<gene>
    <name evidence="3" type="ORF">SE17_00805</name>
</gene>
<dbReference type="SUPFAM" id="SSF55729">
    <property type="entry name" value="Acyl-CoA N-acyltransferases (Nat)"/>
    <property type="match status" value="1"/>
</dbReference>
<dbReference type="InterPro" id="IPR000182">
    <property type="entry name" value="GNAT_dom"/>
</dbReference>
<organism evidence="3 4">
    <name type="scientific">Kouleothrix aurantiaca</name>
    <dbReference type="NCBI Taxonomy" id="186479"/>
    <lineage>
        <taxon>Bacteria</taxon>
        <taxon>Bacillati</taxon>
        <taxon>Chloroflexota</taxon>
        <taxon>Chloroflexia</taxon>
        <taxon>Chloroflexales</taxon>
        <taxon>Roseiflexineae</taxon>
        <taxon>Roseiflexaceae</taxon>
        <taxon>Kouleothrix</taxon>
    </lineage>
</organism>
<proteinExistence type="predicted"/>
<feature type="domain" description="N-acetyltransferase" evidence="2">
    <location>
        <begin position="3"/>
        <end position="145"/>
    </location>
</feature>
<protein>
    <recommendedName>
        <fullName evidence="2">N-acetyltransferase domain-containing protein</fullName>
    </recommendedName>
</protein>
<evidence type="ECO:0000313" key="4">
    <source>
        <dbReference type="Proteomes" id="UP000050509"/>
    </source>
</evidence>
<dbReference type="Proteomes" id="UP000050509">
    <property type="component" value="Unassembled WGS sequence"/>
</dbReference>
<dbReference type="PROSITE" id="PS51186">
    <property type="entry name" value="GNAT"/>
    <property type="match status" value="1"/>
</dbReference>
<dbReference type="InterPro" id="IPR016181">
    <property type="entry name" value="Acyl_CoA_acyltransferase"/>
</dbReference>
<dbReference type="AlphaFoldDB" id="A0A0P9DB35"/>
<dbReference type="PANTHER" id="PTHR13947">
    <property type="entry name" value="GNAT FAMILY N-ACETYLTRANSFERASE"/>
    <property type="match status" value="1"/>
</dbReference>
<evidence type="ECO:0000313" key="3">
    <source>
        <dbReference type="EMBL" id="KPV54910.1"/>
    </source>
</evidence>
<dbReference type="GO" id="GO:0008080">
    <property type="term" value="F:N-acetyltransferase activity"/>
    <property type="evidence" value="ECO:0007669"/>
    <property type="project" value="InterPro"/>
</dbReference>
<dbReference type="Gene3D" id="3.40.630.30">
    <property type="match status" value="1"/>
</dbReference>
<keyword evidence="4" id="KW-1185">Reference proteome</keyword>
<dbReference type="Pfam" id="PF13508">
    <property type="entry name" value="Acetyltransf_7"/>
    <property type="match status" value="1"/>
</dbReference>
<name>A0A0P9DB35_9CHLR</name>
<dbReference type="EMBL" id="LJCR01000007">
    <property type="protein sequence ID" value="KPV54910.1"/>
    <property type="molecule type" value="Genomic_DNA"/>
</dbReference>
<evidence type="ECO:0000256" key="1">
    <source>
        <dbReference type="ARBA" id="ARBA00022679"/>
    </source>
</evidence>